<evidence type="ECO:0000313" key="8">
    <source>
        <dbReference type="Proteomes" id="UP000515909"/>
    </source>
</evidence>
<feature type="site" description="Transition state stabilizer" evidence="4">
    <location>
        <position position="28"/>
    </location>
</feature>
<dbReference type="Gene3D" id="3.90.550.10">
    <property type="entry name" value="Spore Coat Polysaccharide Biosynthesis Protein SpsA, Chain A"/>
    <property type="match status" value="1"/>
</dbReference>
<evidence type="ECO:0000256" key="4">
    <source>
        <dbReference type="HAMAP-Rule" id="MF_00108"/>
    </source>
</evidence>
<dbReference type="UniPathway" id="UPA00056">
    <property type="reaction ID" value="UER00093"/>
</dbReference>
<dbReference type="Pfam" id="PF01128">
    <property type="entry name" value="IspD"/>
    <property type="match status" value="1"/>
</dbReference>
<evidence type="ECO:0000256" key="1">
    <source>
        <dbReference type="ARBA" id="ARBA00022679"/>
    </source>
</evidence>
<gene>
    <name evidence="4 5" type="primary">ispD</name>
    <name evidence="5" type="ORF">CAFE_31130</name>
    <name evidence="6" type="ORF">HCR03_18615</name>
</gene>
<keyword evidence="1 4" id="KW-0808">Transferase</keyword>
<keyword evidence="7" id="KW-1185">Reference proteome</keyword>
<dbReference type="EMBL" id="VWXL01000089">
    <property type="protein sequence ID" value="MVB12378.1"/>
    <property type="molecule type" value="Genomic_DNA"/>
</dbReference>
<evidence type="ECO:0000256" key="2">
    <source>
        <dbReference type="ARBA" id="ARBA00022695"/>
    </source>
</evidence>
<dbReference type="InterPro" id="IPR034683">
    <property type="entry name" value="IspD/TarI"/>
</dbReference>
<reference evidence="6 8" key="2">
    <citation type="submission" date="2020-08" db="EMBL/GenBank/DDBJ databases">
        <title>The isolate Caproiciproducens sp. 7D4C2 produces n-caproate at mildly acidic conditions from hexoses: genome and rBOX comparison with related strains and chain-elongating bacteria.</title>
        <authorList>
            <person name="Esquivel-Elizondo S."/>
            <person name="Bagci C."/>
            <person name="Temovska M."/>
            <person name="Jeon B.S."/>
            <person name="Bessarab I."/>
            <person name="Williams R.B.H."/>
            <person name="Huson D.H."/>
            <person name="Angenent L.T."/>
        </authorList>
    </citation>
    <scope>NUCLEOTIDE SEQUENCE [LARGE SCALE GENOMIC DNA]</scope>
    <source>
        <strain evidence="6 8">7D4C2</strain>
    </source>
</reference>
<feature type="site" description="Positions MEP for the nucleophilic attack" evidence="4">
    <location>
        <position position="216"/>
    </location>
</feature>
<dbReference type="PANTHER" id="PTHR32125:SF4">
    <property type="entry name" value="2-C-METHYL-D-ERYTHRITOL 4-PHOSPHATE CYTIDYLYLTRANSFERASE, CHLOROPLASTIC"/>
    <property type="match status" value="1"/>
</dbReference>
<dbReference type="GO" id="GO:0050518">
    <property type="term" value="F:2-C-methyl-D-erythritol 4-phosphate cytidylyltransferase activity"/>
    <property type="evidence" value="ECO:0007669"/>
    <property type="project" value="UniProtKB-UniRule"/>
</dbReference>
<feature type="site" description="Transition state stabilizer" evidence="4">
    <location>
        <position position="21"/>
    </location>
</feature>
<name>A0A6N8I355_9FIRM</name>
<dbReference type="InterPro" id="IPR050088">
    <property type="entry name" value="IspD/TarI_cytidylyltransf_bact"/>
</dbReference>
<dbReference type="Proteomes" id="UP000515909">
    <property type="component" value="Chromosome"/>
</dbReference>
<accession>A0A7G8TAG9</accession>
<dbReference type="EMBL" id="CP060286">
    <property type="protein sequence ID" value="QNK40610.1"/>
    <property type="molecule type" value="Genomic_DNA"/>
</dbReference>
<keyword evidence="3 4" id="KW-0414">Isoprene biosynthesis</keyword>
<dbReference type="Proteomes" id="UP000469440">
    <property type="component" value="Unassembled WGS sequence"/>
</dbReference>
<dbReference type="CDD" id="cd02516">
    <property type="entry name" value="CDP-ME_synthetase"/>
    <property type="match status" value="1"/>
</dbReference>
<dbReference type="InterPro" id="IPR029044">
    <property type="entry name" value="Nucleotide-diphossugar_trans"/>
</dbReference>
<dbReference type="RefSeq" id="WP_066643268.1">
    <property type="nucleotide sequence ID" value="NZ_CP060286.1"/>
</dbReference>
<dbReference type="SUPFAM" id="SSF53448">
    <property type="entry name" value="Nucleotide-diphospho-sugar transferases"/>
    <property type="match status" value="1"/>
</dbReference>
<evidence type="ECO:0000313" key="7">
    <source>
        <dbReference type="Proteomes" id="UP000469440"/>
    </source>
</evidence>
<dbReference type="GO" id="GO:0019288">
    <property type="term" value="P:isopentenyl diphosphate biosynthetic process, methylerythritol 4-phosphate pathway"/>
    <property type="evidence" value="ECO:0007669"/>
    <property type="project" value="UniProtKB-UniRule"/>
</dbReference>
<dbReference type="KEGG" id="cfem:HCR03_18615"/>
<protein>
    <recommendedName>
        <fullName evidence="4">2-C-methyl-D-erythritol 4-phosphate cytidylyltransferase</fullName>
        <ecNumber evidence="4">2.7.7.60</ecNumber>
    </recommendedName>
    <alternativeName>
        <fullName evidence="4">4-diphosphocytidyl-2C-methyl-D-erythritol synthase</fullName>
    </alternativeName>
    <alternativeName>
        <fullName evidence="4">MEP cytidylyltransferase</fullName>
        <shortName evidence="4">MCT</shortName>
    </alternativeName>
</protein>
<dbReference type="OrthoDB" id="9806837at2"/>
<keyword evidence="2 4" id="KW-0548">Nucleotidyltransferase</keyword>
<proteinExistence type="inferred from homology"/>
<comment type="catalytic activity">
    <reaction evidence="4">
        <text>2-C-methyl-D-erythritol 4-phosphate + CTP + H(+) = 4-CDP-2-C-methyl-D-erythritol + diphosphate</text>
        <dbReference type="Rhea" id="RHEA:13429"/>
        <dbReference type="ChEBI" id="CHEBI:15378"/>
        <dbReference type="ChEBI" id="CHEBI:33019"/>
        <dbReference type="ChEBI" id="CHEBI:37563"/>
        <dbReference type="ChEBI" id="CHEBI:57823"/>
        <dbReference type="ChEBI" id="CHEBI:58262"/>
        <dbReference type="EC" id="2.7.7.60"/>
    </reaction>
</comment>
<dbReference type="AlphaFoldDB" id="A0A6N8I355"/>
<comment type="pathway">
    <text evidence="4">Isoprenoid biosynthesis; isopentenyl diphosphate biosynthesis via DXP pathway; isopentenyl diphosphate from 1-deoxy-D-xylulose 5-phosphate: step 2/6.</text>
</comment>
<dbReference type="NCBIfam" id="TIGR00453">
    <property type="entry name" value="ispD"/>
    <property type="match status" value="1"/>
</dbReference>
<sequence length="237" mass="25507">MADHSAEKCCAIIAAAGRSTRMGGDSSKQFLPLLGVPAIVRTLWAFDRASEVGRVIVVCRGEDLEQMKGCIERYRVQKVTAVLRGGGTRQESVSIGVRAVPAAVGCVAVHDGARPLITPDEINACVGDAFRCGASALGTPLKDTVKKIDLSQCVLSTPARECLWAVQTPQVFHLDLYRQALAKAQADGKDYTDDCQLVEQIGIRVHLCRGSYENIKLTTEEDLAVAEAILKKREAGI</sequence>
<dbReference type="EC" id="2.7.7.60" evidence="4"/>
<evidence type="ECO:0000256" key="3">
    <source>
        <dbReference type="ARBA" id="ARBA00023229"/>
    </source>
</evidence>
<accession>A0A6N8I355</accession>
<comment type="similarity">
    <text evidence="4">Belongs to the IspD/TarI cytidylyltransferase family. IspD subfamily.</text>
</comment>
<organism evidence="5 7">
    <name type="scientific">Caproicibacter fermentans</name>
    <dbReference type="NCBI Taxonomy" id="2576756"/>
    <lineage>
        <taxon>Bacteria</taxon>
        <taxon>Bacillati</taxon>
        <taxon>Bacillota</taxon>
        <taxon>Clostridia</taxon>
        <taxon>Eubacteriales</taxon>
        <taxon>Acutalibacteraceae</taxon>
        <taxon>Caproicibacter</taxon>
    </lineage>
</organism>
<dbReference type="PANTHER" id="PTHR32125">
    <property type="entry name" value="2-C-METHYL-D-ERYTHRITOL 4-PHOSPHATE CYTIDYLYLTRANSFERASE, CHLOROPLASTIC"/>
    <property type="match status" value="1"/>
</dbReference>
<comment type="function">
    <text evidence="4">Catalyzes the formation of 4-diphosphocytidyl-2-C-methyl-D-erythritol from CTP and 2-C-methyl-D-erythritol 4-phosphate (MEP).</text>
</comment>
<dbReference type="HAMAP" id="MF_00108">
    <property type="entry name" value="IspD"/>
    <property type="match status" value="1"/>
</dbReference>
<evidence type="ECO:0000313" key="5">
    <source>
        <dbReference type="EMBL" id="MVB12378.1"/>
    </source>
</evidence>
<dbReference type="InterPro" id="IPR001228">
    <property type="entry name" value="IspD"/>
</dbReference>
<dbReference type="FunFam" id="3.90.550.10:FF:000003">
    <property type="entry name" value="2-C-methyl-D-erythritol 4-phosphate cytidylyltransferase"/>
    <property type="match status" value="1"/>
</dbReference>
<feature type="site" description="Positions MEP for the nucleophilic attack" evidence="4">
    <location>
        <position position="160"/>
    </location>
</feature>
<reference evidence="5 7" key="1">
    <citation type="submission" date="2019-09" db="EMBL/GenBank/DDBJ databases">
        <title>Genome sequence of Clostridium sp. EA1.</title>
        <authorList>
            <person name="Poehlein A."/>
            <person name="Bengelsdorf F.R."/>
            <person name="Daniel R."/>
        </authorList>
    </citation>
    <scope>NUCLEOTIDE SEQUENCE [LARGE SCALE GENOMIC DNA]</scope>
    <source>
        <strain evidence="5 7">EA1</strain>
    </source>
</reference>
<evidence type="ECO:0000313" key="6">
    <source>
        <dbReference type="EMBL" id="QNK40610.1"/>
    </source>
</evidence>